<evidence type="ECO:0000313" key="2">
    <source>
        <dbReference type="EMBL" id="VDC21279.1"/>
    </source>
</evidence>
<name>A0A3P5X091_9RHOB</name>
<feature type="region of interest" description="Disordered" evidence="1">
    <location>
        <begin position="1"/>
        <end position="21"/>
    </location>
</feature>
<organism evidence="2 3">
    <name type="scientific">Pseudogemmobacter humi</name>
    <dbReference type="NCBI Taxonomy" id="2483812"/>
    <lineage>
        <taxon>Bacteria</taxon>
        <taxon>Pseudomonadati</taxon>
        <taxon>Pseudomonadota</taxon>
        <taxon>Alphaproteobacteria</taxon>
        <taxon>Rhodobacterales</taxon>
        <taxon>Paracoccaceae</taxon>
        <taxon>Pseudogemmobacter</taxon>
    </lineage>
</organism>
<protein>
    <submittedName>
        <fullName evidence="2">Uncharacterized protein</fullName>
    </submittedName>
</protein>
<proteinExistence type="predicted"/>
<dbReference type="GO" id="GO:0047869">
    <property type="term" value="F:dimethylpropiothetin dethiomethylase activity"/>
    <property type="evidence" value="ECO:0007669"/>
    <property type="project" value="InterPro"/>
</dbReference>
<dbReference type="RefSeq" id="WP_124085053.1">
    <property type="nucleotide sequence ID" value="NZ_UXAW01000034.1"/>
</dbReference>
<keyword evidence="3" id="KW-1185">Reference proteome</keyword>
<dbReference type="InterPro" id="IPR031723">
    <property type="entry name" value="DMSP_lyase"/>
</dbReference>
<dbReference type="Gene3D" id="2.60.120.10">
    <property type="entry name" value="Jelly Rolls"/>
    <property type="match status" value="1"/>
</dbReference>
<dbReference type="AlphaFoldDB" id="A0A3P5X091"/>
<evidence type="ECO:0000256" key="1">
    <source>
        <dbReference type="SAM" id="MobiDB-lite"/>
    </source>
</evidence>
<dbReference type="EMBL" id="UXAW01000034">
    <property type="protein sequence ID" value="VDC21279.1"/>
    <property type="molecule type" value="Genomic_DNA"/>
</dbReference>
<dbReference type="OrthoDB" id="9083851at2"/>
<dbReference type="Pfam" id="PF16867">
    <property type="entry name" value="DMSP_lyase"/>
    <property type="match status" value="1"/>
</dbReference>
<dbReference type="InterPro" id="IPR014710">
    <property type="entry name" value="RmlC-like_jellyroll"/>
</dbReference>
<dbReference type="Proteomes" id="UP000277498">
    <property type="component" value="Unassembled WGS sequence"/>
</dbReference>
<accession>A0A3P5X091</accession>
<gene>
    <name evidence="2" type="ORF">XINFAN_00617</name>
</gene>
<reference evidence="2 3" key="1">
    <citation type="submission" date="2018-11" db="EMBL/GenBank/DDBJ databases">
        <authorList>
            <person name="Criscuolo A."/>
        </authorList>
    </citation>
    <scope>NUCLEOTIDE SEQUENCE [LARGE SCALE GENOMIC DNA]</scope>
    <source>
        <strain evidence="2">ACIP111625</strain>
    </source>
</reference>
<evidence type="ECO:0000313" key="3">
    <source>
        <dbReference type="Proteomes" id="UP000277498"/>
    </source>
</evidence>
<sequence length="284" mass="30424">MSGARLWHQLTRPAGPPGSARARYGAAMELHAQGRLSRQQLEAYREASAFDDQDPAQVLTDRGLAVPEAPPPSPALALTLLADEIDRCLATLASPGIAETRSGFAALTRQAPQPRPGPEHPVAAALLPPALAALAGENPTLAEAIALAAPHLTWESYGYGPGIGPHFPQSHAFASLAGESAPFTARDFDLGLFLIAPHTLYRDHAHAAPELYLPLTGPHRWRFTPGAGFREKPALAPVWNPPHRPHATLTGAQPFLALYAWTRDTRAQAYVLPADDWPTHEPTP</sequence>